<sequence>MASKQQIHRIMLSYLQKTLGDVVLNTHLVSGEQISLKKLQKPRMRVETVLSVLTKSDEKPGEEEFPEEFTEDKLQWCAAMIATAYLNPLAVEWDFDRFCQSTKVGVEWKENLPVFYQMDQLGKVNKPTTIVDRHGKLLVWHLLNIFCLGHMAKFNCAVRGLRPVLEEKSNKSLTWRAQNLVWEQYPLPQQHSCKAKK</sequence>
<evidence type="ECO:0000313" key="2">
    <source>
        <dbReference type="Proteomes" id="UP000053989"/>
    </source>
</evidence>
<organism evidence="1 2">
    <name type="scientific">Scleroderma citrinum Foug A</name>
    <dbReference type="NCBI Taxonomy" id="1036808"/>
    <lineage>
        <taxon>Eukaryota</taxon>
        <taxon>Fungi</taxon>
        <taxon>Dikarya</taxon>
        <taxon>Basidiomycota</taxon>
        <taxon>Agaricomycotina</taxon>
        <taxon>Agaricomycetes</taxon>
        <taxon>Agaricomycetidae</taxon>
        <taxon>Boletales</taxon>
        <taxon>Sclerodermatineae</taxon>
        <taxon>Sclerodermataceae</taxon>
        <taxon>Scleroderma</taxon>
    </lineage>
</organism>
<dbReference type="HOGENOM" id="CLU_1384895_0_0_1"/>
<name>A0A0C2YK52_9AGAM</name>
<dbReference type="EMBL" id="KN822683">
    <property type="protein sequence ID" value="KIM50128.1"/>
    <property type="molecule type" value="Genomic_DNA"/>
</dbReference>
<proteinExistence type="predicted"/>
<reference evidence="2" key="2">
    <citation type="submission" date="2015-01" db="EMBL/GenBank/DDBJ databases">
        <title>Evolutionary Origins and Diversification of the Mycorrhizal Mutualists.</title>
        <authorList>
            <consortium name="DOE Joint Genome Institute"/>
            <consortium name="Mycorrhizal Genomics Consortium"/>
            <person name="Kohler A."/>
            <person name="Kuo A."/>
            <person name="Nagy L.G."/>
            <person name="Floudas D."/>
            <person name="Copeland A."/>
            <person name="Barry K.W."/>
            <person name="Cichocki N."/>
            <person name="Veneault-Fourrey C."/>
            <person name="LaButti K."/>
            <person name="Lindquist E.A."/>
            <person name="Lipzen A."/>
            <person name="Lundell T."/>
            <person name="Morin E."/>
            <person name="Murat C."/>
            <person name="Riley R."/>
            <person name="Ohm R."/>
            <person name="Sun H."/>
            <person name="Tunlid A."/>
            <person name="Henrissat B."/>
            <person name="Grigoriev I.V."/>
            <person name="Hibbett D.S."/>
            <person name="Martin F."/>
        </authorList>
    </citation>
    <scope>NUCLEOTIDE SEQUENCE [LARGE SCALE GENOMIC DNA]</scope>
    <source>
        <strain evidence="2">Foug A</strain>
    </source>
</reference>
<dbReference type="InParanoid" id="A0A0C2YK52"/>
<accession>A0A0C2YK52</accession>
<evidence type="ECO:0000313" key="1">
    <source>
        <dbReference type="EMBL" id="KIM50128.1"/>
    </source>
</evidence>
<dbReference type="Proteomes" id="UP000053989">
    <property type="component" value="Unassembled WGS sequence"/>
</dbReference>
<dbReference type="AlphaFoldDB" id="A0A0C2YK52"/>
<gene>
    <name evidence="1" type="ORF">SCLCIDRAFT_12388</name>
</gene>
<keyword evidence="2" id="KW-1185">Reference proteome</keyword>
<reference evidence="1 2" key="1">
    <citation type="submission" date="2014-04" db="EMBL/GenBank/DDBJ databases">
        <authorList>
            <consortium name="DOE Joint Genome Institute"/>
            <person name="Kuo A."/>
            <person name="Kohler A."/>
            <person name="Nagy L.G."/>
            <person name="Floudas D."/>
            <person name="Copeland A."/>
            <person name="Barry K.W."/>
            <person name="Cichocki N."/>
            <person name="Veneault-Fourrey C."/>
            <person name="LaButti K."/>
            <person name="Lindquist E.A."/>
            <person name="Lipzen A."/>
            <person name="Lundell T."/>
            <person name="Morin E."/>
            <person name="Murat C."/>
            <person name="Sun H."/>
            <person name="Tunlid A."/>
            <person name="Henrissat B."/>
            <person name="Grigoriev I.V."/>
            <person name="Hibbett D.S."/>
            <person name="Martin F."/>
            <person name="Nordberg H.P."/>
            <person name="Cantor M.N."/>
            <person name="Hua S.X."/>
        </authorList>
    </citation>
    <scope>NUCLEOTIDE SEQUENCE [LARGE SCALE GENOMIC DNA]</scope>
    <source>
        <strain evidence="1 2">Foug A</strain>
    </source>
</reference>
<protein>
    <submittedName>
        <fullName evidence="1">Uncharacterized protein</fullName>
    </submittedName>
</protein>
<dbReference type="OrthoDB" id="2609426at2759"/>